<dbReference type="PANTHER" id="PTHR23416">
    <property type="entry name" value="SIALIC ACID SYNTHASE-RELATED"/>
    <property type="match status" value="1"/>
</dbReference>
<dbReference type="InterPro" id="IPR051159">
    <property type="entry name" value="Hexapeptide_acetyltransf"/>
</dbReference>
<dbReference type="AlphaFoldDB" id="A0A419DAQ1"/>
<dbReference type="Pfam" id="PF14602">
    <property type="entry name" value="Hexapep_2"/>
    <property type="match status" value="1"/>
</dbReference>
<evidence type="ECO:0000256" key="1">
    <source>
        <dbReference type="ARBA" id="ARBA00022679"/>
    </source>
</evidence>
<dbReference type="CDD" id="cd04647">
    <property type="entry name" value="LbH_MAT_like"/>
    <property type="match status" value="1"/>
</dbReference>
<organism evidence="3 4">
    <name type="scientific">candidate division WS5 bacterium</name>
    <dbReference type="NCBI Taxonomy" id="2093353"/>
    <lineage>
        <taxon>Bacteria</taxon>
        <taxon>candidate division WS5</taxon>
    </lineage>
</organism>
<proteinExistence type="predicted"/>
<evidence type="ECO:0000256" key="2">
    <source>
        <dbReference type="ARBA" id="ARBA00022737"/>
    </source>
</evidence>
<dbReference type="InterPro" id="IPR001451">
    <property type="entry name" value="Hexapep"/>
</dbReference>
<name>A0A419DAQ1_9BACT</name>
<dbReference type="PROSITE" id="PS00101">
    <property type="entry name" value="HEXAPEP_TRANSFERASES"/>
    <property type="match status" value="1"/>
</dbReference>
<dbReference type="Pfam" id="PF00132">
    <property type="entry name" value="Hexapep"/>
    <property type="match status" value="1"/>
</dbReference>
<dbReference type="GO" id="GO:0016746">
    <property type="term" value="F:acyltransferase activity"/>
    <property type="evidence" value="ECO:0007669"/>
    <property type="project" value="UniProtKB-KW"/>
</dbReference>
<accession>A0A419DAQ1</accession>
<comment type="caution">
    <text evidence="3">The sequence shown here is derived from an EMBL/GenBank/DDBJ whole genome shotgun (WGS) entry which is preliminary data.</text>
</comment>
<evidence type="ECO:0000313" key="3">
    <source>
        <dbReference type="EMBL" id="RJO60187.1"/>
    </source>
</evidence>
<protein>
    <submittedName>
        <fullName evidence="3">Acyltransferase</fullName>
    </submittedName>
</protein>
<keyword evidence="2" id="KW-0677">Repeat</keyword>
<dbReference type="SUPFAM" id="SSF51161">
    <property type="entry name" value="Trimeric LpxA-like enzymes"/>
    <property type="match status" value="1"/>
</dbReference>
<dbReference type="Gene3D" id="2.160.10.10">
    <property type="entry name" value="Hexapeptide repeat proteins"/>
    <property type="match status" value="1"/>
</dbReference>
<dbReference type="Proteomes" id="UP000285655">
    <property type="component" value="Unassembled WGS sequence"/>
</dbReference>
<keyword evidence="1 3" id="KW-0808">Transferase</keyword>
<keyword evidence="3" id="KW-0012">Acyltransferase</keyword>
<dbReference type="InterPro" id="IPR018357">
    <property type="entry name" value="Hexapep_transf_CS"/>
</dbReference>
<sequence length="186" mass="20107">MQFKLRRAIQTGILQCKLMMYGVKFGHHLRGNNCLIRNIGTIILGNHVSLNSYVRGEMSRAGLFTYTDNASIQIGNNTIISGACVHSRKGISIGDNCLIGAGAIIIDNNSHSISVDPSIRHSRQDIDESEILIGNNVWIGFRSLVMKGVNIGDNSIVAAGSVVTKDIPPNTIVGGNPARHVKTIFK</sequence>
<dbReference type="EMBL" id="QZJW01000051">
    <property type="protein sequence ID" value="RJO60187.1"/>
    <property type="molecule type" value="Genomic_DNA"/>
</dbReference>
<dbReference type="InterPro" id="IPR011004">
    <property type="entry name" value="Trimer_LpxA-like_sf"/>
</dbReference>
<reference evidence="3 4" key="1">
    <citation type="journal article" date="2017" name="ISME J.">
        <title>Energy and carbon metabolisms in a deep terrestrial subsurface fluid microbial community.</title>
        <authorList>
            <person name="Momper L."/>
            <person name="Jungbluth S.P."/>
            <person name="Lee M.D."/>
            <person name="Amend J.P."/>
        </authorList>
    </citation>
    <scope>NUCLEOTIDE SEQUENCE [LARGE SCALE GENOMIC DNA]</scope>
    <source>
        <strain evidence="3">SURF_29</strain>
    </source>
</reference>
<evidence type="ECO:0000313" key="4">
    <source>
        <dbReference type="Proteomes" id="UP000285655"/>
    </source>
</evidence>
<gene>
    <name evidence="3" type="ORF">C4544_05865</name>
</gene>